<dbReference type="KEGG" id="dpi:BN4_20403"/>
<reference evidence="1 2" key="1">
    <citation type="journal article" date="2013" name="PLoS ONE">
        <title>The first genomic and proteomic characterization of a deep-sea sulfate reducer: insights into the piezophilic lifestyle of Desulfovibrio piezophilus.</title>
        <authorList>
            <person name="Pradel N."/>
            <person name="Ji B."/>
            <person name="Gimenez G."/>
            <person name="Talla E."/>
            <person name="Lenoble P."/>
            <person name="Garel M."/>
            <person name="Tamburini C."/>
            <person name="Fourquet P."/>
            <person name="Lebrun R."/>
            <person name="Bertin P."/>
            <person name="Denis Y."/>
            <person name="Pophillat M."/>
            <person name="Barbe V."/>
            <person name="Ollivier B."/>
            <person name="Dolla A."/>
        </authorList>
    </citation>
    <scope>NUCLEOTIDE SEQUENCE [LARGE SCALE GENOMIC DNA]</scope>
    <source>
        <strain evidence="2">DSM 10523 / SB164P1</strain>
    </source>
</reference>
<dbReference type="EMBL" id="FO203427">
    <property type="protein sequence ID" value="CCH50465.1"/>
    <property type="molecule type" value="Genomic_DNA"/>
</dbReference>
<keyword evidence="2" id="KW-1185">Reference proteome</keyword>
<protein>
    <submittedName>
        <fullName evidence="1">Uncharacterized protein</fullName>
    </submittedName>
</protein>
<dbReference type="PATRIC" id="fig|879567.3.peg.3503"/>
<dbReference type="AlphaFoldDB" id="M1WNN6"/>
<dbReference type="HOGENOM" id="CLU_2914979_0_0_7"/>
<accession>M1WNN6</accession>
<dbReference type="Proteomes" id="UP000011724">
    <property type="component" value="Chromosome"/>
</dbReference>
<sequence>MQMYAVDHGTFQFEPGVVSFPGFFFDAQALWFIVPFAKTALMGVCFNSKLGFVWGRQEIGQ</sequence>
<evidence type="ECO:0000313" key="2">
    <source>
        <dbReference type="Proteomes" id="UP000011724"/>
    </source>
</evidence>
<proteinExistence type="predicted"/>
<reference evidence="2" key="2">
    <citation type="journal article" date="2013" name="Stand. Genomic Sci.">
        <title>Complete genome sequence of Desulfocapsa sulfexigens, a marine deltaproteobacterium specialized in disproportionating inorganic sulfur compounds.</title>
        <authorList>
            <person name="Finster K.W."/>
            <person name="Kjeldsen K.U."/>
            <person name="Kube M."/>
            <person name="Reinhardt R."/>
            <person name="Mussmann M."/>
            <person name="Amann R."/>
            <person name="Schreiber L."/>
        </authorList>
    </citation>
    <scope>NUCLEOTIDE SEQUENCE [LARGE SCALE GENOMIC DNA]</scope>
    <source>
        <strain evidence="2">DSM 10523 / SB164P1</strain>
    </source>
</reference>
<gene>
    <name evidence="1" type="ordered locus">BN4_20403</name>
</gene>
<dbReference type="STRING" id="1322246.BN4_20403"/>
<evidence type="ECO:0000313" key="1">
    <source>
        <dbReference type="EMBL" id="CCH50465.1"/>
    </source>
</evidence>
<organism evidence="1 2">
    <name type="scientific">Pseudodesulfovibrio piezophilus (strain DSM 21447 / JCM 15486 / C1TLV30)</name>
    <name type="common">Desulfovibrio piezophilus</name>
    <dbReference type="NCBI Taxonomy" id="1322246"/>
    <lineage>
        <taxon>Bacteria</taxon>
        <taxon>Pseudomonadati</taxon>
        <taxon>Thermodesulfobacteriota</taxon>
        <taxon>Desulfovibrionia</taxon>
        <taxon>Desulfovibrionales</taxon>
        <taxon>Desulfovibrionaceae</taxon>
    </lineage>
</organism>
<name>M1WNN6_PSEP2</name>